<dbReference type="GO" id="GO:0005829">
    <property type="term" value="C:cytosol"/>
    <property type="evidence" value="ECO:0007669"/>
    <property type="project" value="TreeGrafter"/>
</dbReference>
<protein>
    <recommendedName>
        <fullName evidence="6">Rho GDP-dissociation inhibitor</fullName>
    </recommendedName>
</protein>
<gene>
    <name evidence="4" type="ORF">RB653_005564</name>
</gene>
<evidence type="ECO:0000256" key="2">
    <source>
        <dbReference type="ARBA" id="ARBA00009758"/>
    </source>
</evidence>
<dbReference type="InterPro" id="IPR014756">
    <property type="entry name" value="Ig_E-set"/>
</dbReference>
<comment type="subcellular location">
    <subcellularLocation>
        <location evidence="1">Cytoplasm</location>
    </subcellularLocation>
</comment>
<dbReference type="InterPro" id="IPR024792">
    <property type="entry name" value="RhoGDI_dom_sf"/>
</dbReference>
<dbReference type="GO" id="GO:0005094">
    <property type="term" value="F:Rho GDP-dissociation inhibitor activity"/>
    <property type="evidence" value="ECO:0007669"/>
    <property type="project" value="InterPro"/>
</dbReference>
<evidence type="ECO:0000256" key="1">
    <source>
        <dbReference type="ARBA" id="ARBA00004496"/>
    </source>
</evidence>
<evidence type="ECO:0008006" key="6">
    <source>
        <dbReference type="Google" id="ProtNLM"/>
    </source>
</evidence>
<name>A0AAN7U7I4_9MYCE</name>
<organism evidence="4 5">
    <name type="scientific">Dictyostelium firmibasis</name>
    <dbReference type="NCBI Taxonomy" id="79012"/>
    <lineage>
        <taxon>Eukaryota</taxon>
        <taxon>Amoebozoa</taxon>
        <taxon>Evosea</taxon>
        <taxon>Eumycetozoa</taxon>
        <taxon>Dictyostelia</taxon>
        <taxon>Dictyosteliales</taxon>
        <taxon>Dictyosteliaceae</taxon>
        <taxon>Dictyostelium</taxon>
    </lineage>
</organism>
<reference evidence="4 5" key="1">
    <citation type="submission" date="2023-11" db="EMBL/GenBank/DDBJ databases">
        <title>Dfirmibasis_genome.</title>
        <authorList>
            <person name="Edelbroek B."/>
            <person name="Kjellin J."/>
            <person name="Jerlstrom-Hultqvist J."/>
            <person name="Soderbom F."/>
        </authorList>
    </citation>
    <scope>NUCLEOTIDE SEQUENCE [LARGE SCALE GENOMIC DNA]</scope>
    <source>
        <strain evidence="4 5">TNS-C-14</strain>
    </source>
</reference>
<dbReference type="Gene3D" id="2.70.50.30">
    <property type="entry name" value="Coagulation Factor XIII, subunit A, domain 1"/>
    <property type="match status" value="1"/>
</dbReference>
<dbReference type="AlphaFoldDB" id="A0AAN7U7I4"/>
<dbReference type="SUPFAM" id="SSF81296">
    <property type="entry name" value="E set domains"/>
    <property type="match status" value="1"/>
</dbReference>
<keyword evidence="3" id="KW-0963">Cytoplasm</keyword>
<sequence>MINHNIISFKKFDVIFEQRPEGLEINMPLEIGSNNIDLTSKPFNIKGGSHYKIKIGYMTSEPITDLVCQIHTFKKSMPYGRDTQKVGDITANSNDLEFDFPKFGWEQASTQSSSMGDYTIKMYFKGNENQDLASFFYSFNVAPDWENALPIN</sequence>
<dbReference type="EMBL" id="JAVFKY010000001">
    <property type="protein sequence ID" value="KAK5583958.1"/>
    <property type="molecule type" value="Genomic_DNA"/>
</dbReference>
<comment type="similarity">
    <text evidence="2">Belongs to the Rho GDI family.</text>
</comment>
<accession>A0AAN7U7I4</accession>
<dbReference type="InterPro" id="IPR000406">
    <property type="entry name" value="Rho_GDI"/>
</dbReference>
<dbReference type="PANTHER" id="PTHR10980:SF14">
    <property type="entry name" value="RHO GDP-DISSOCIATION INHIBITOR 2-RELATED"/>
    <property type="match status" value="1"/>
</dbReference>
<dbReference type="GO" id="GO:0007266">
    <property type="term" value="P:Rho protein signal transduction"/>
    <property type="evidence" value="ECO:0007669"/>
    <property type="project" value="InterPro"/>
</dbReference>
<evidence type="ECO:0000313" key="4">
    <source>
        <dbReference type="EMBL" id="KAK5583958.1"/>
    </source>
</evidence>
<evidence type="ECO:0000313" key="5">
    <source>
        <dbReference type="Proteomes" id="UP001344447"/>
    </source>
</evidence>
<comment type="caution">
    <text evidence="4">The sequence shown here is derived from an EMBL/GenBank/DDBJ whole genome shotgun (WGS) entry which is preliminary data.</text>
</comment>
<dbReference type="PANTHER" id="PTHR10980">
    <property type="entry name" value="RHO GDP-DISSOCIATION INHIBITOR"/>
    <property type="match status" value="1"/>
</dbReference>
<dbReference type="GO" id="GO:0016020">
    <property type="term" value="C:membrane"/>
    <property type="evidence" value="ECO:0007669"/>
    <property type="project" value="TreeGrafter"/>
</dbReference>
<proteinExistence type="inferred from homology"/>
<evidence type="ECO:0000256" key="3">
    <source>
        <dbReference type="ARBA" id="ARBA00022490"/>
    </source>
</evidence>
<keyword evidence="5" id="KW-1185">Reference proteome</keyword>
<dbReference type="Pfam" id="PF02115">
    <property type="entry name" value="Rho_GDI"/>
    <property type="match status" value="1"/>
</dbReference>
<dbReference type="Proteomes" id="UP001344447">
    <property type="component" value="Unassembled WGS sequence"/>
</dbReference>